<accession>A0A1U7D4R2</accession>
<organism evidence="2 3">
    <name type="scientific">Salipiger profundus</name>
    <dbReference type="NCBI Taxonomy" id="1229727"/>
    <lineage>
        <taxon>Bacteria</taxon>
        <taxon>Pseudomonadati</taxon>
        <taxon>Pseudomonadota</taxon>
        <taxon>Alphaproteobacteria</taxon>
        <taxon>Rhodobacterales</taxon>
        <taxon>Roseobacteraceae</taxon>
        <taxon>Salipiger</taxon>
    </lineage>
</organism>
<dbReference type="Pfam" id="PF00583">
    <property type="entry name" value="Acetyltransf_1"/>
    <property type="match status" value="1"/>
</dbReference>
<gene>
    <name evidence="2" type="ORF">Ga0080559_TMP2333</name>
</gene>
<dbReference type="OrthoDB" id="7301318at2"/>
<dbReference type="EMBL" id="CP014796">
    <property type="protein sequence ID" value="APX23129.1"/>
    <property type="molecule type" value="Genomic_DNA"/>
</dbReference>
<protein>
    <submittedName>
        <fullName evidence="2">Acetyltransferase</fullName>
    </submittedName>
</protein>
<dbReference type="InterPro" id="IPR000182">
    <property type="entry name" value="GNAT_dom"/>
</dbReference>
<dbReference type="Gene3D" id="3.40.630.30">
    <property type="match status" value="1"/>
</dbReference>
<evidence type="ECO:0000259" key="1">
    <source>
        <dbReference type="PROSITE" id="PS51186"/>
    </source>
</evidence>
<keyword evidence="2" id="KW-0808">Transferase</keyword>
<evidence type="ECO:0000313" key="2">
    <source>
        <dbReference type="EMBL" id="APX23129.1"/>
    </source>
</evidence>
<keyword evidence="3" id="KW-1185">Reference proteome</keyword>
<reference evidence="2 3" key="1">
    <citation type="submission" date="2016-03" db="EMBL/GenBank/DDBJ databases">
        <title>Deep-sea bacteria in the southern Pacific.</title>
        <authorList>
            <person name="Tang K."/>
        </authorList>
    </citation>
    <scope>NUCLEOTIDE SEQUENCE [LARGE SCALE GENOMIC DNA]</scope>
    <source>
        <strain evidence="2 3">JLT2016</strain>
    </source>
</reference>
<proteinExistence type="predicted"/>
<dbReference type="CDD" id="cd04301">
    <property type="entry name" value="NAT_SF"/>
    <property type="match status" value="1"/>
</dbReference>
<dbReference type="Proteomes" id="UP000186559">
    <property type="component" value="Chromosome"/>
</dbReference>
<dbReference type="AlphaFoldDB" id="A0A1U7D4R2"/>
<dbReference type="RefSeq" id="WP_076623267.1">
    <property type="nucleotide sequence ID" value="NZ_BMEW01000005.1"/>
</dbReference>
<dbReference type="STRING" id="1229727.Ga0080559_TMP2333"/>
<dbReference type="GO" id="GO:0016747">
    <property type="term" value="F:acyltransferase activity, transferring groups other than amino-acyl groups"/>
    <property type="evidence" value="ECO:0007669"/>
    <property type="project" value="InterPro"/>
</dbReference>
<name>A0A1U7D4R2_9RHOB</name>
<dbReference type="PROSITE" id="PS51186">
    <property type="entry name" value="GNAT"/>
    <property type="match status" value="1"/>
</dbReference>
<feature type="domain" description="N-acetyltransferase" evidence="1">
    <location>
        <begin position="106"/>
        <end position="241"/>
    </location>
</feature>
<evidence type="ECO:0000313" key="3">
    <source>
        <dbReference type="Proteomes" id="UP000186559"/>
    </source>
</evidence>
<sequence>MIPGLPRLYAAIDGTWPAARLVHTGPWTLREGGGGGKRVSCASADGDWTTDDLAAAEKAMRMLDQTPLFMIRVGEDALDAALDARGYRLIDPVTLWCTPVAALTDVEIPRVTTFALWEPLAVTREIWEEAGIGAARQRVMERVKGPKAGLLGRIDDRPAGAGFCAIHDGIAMVHALEIRAPQRGKGLGKWMMRRAAAWAGEHGAEWLAVLCLTDNAAANGLYASLGFEVVGQYHYRINPEA</sequence>
<dbReference type="KEGG" id="tpro:Ga0080559_TMP2333"/>
<dbReference type="SUPFAM" id="SSF55729">
    <property type="entry name" value="Acyl-CoA N-acyltransferases (Nat)"/>
    <property type="match status" value="1"/>
</dbReference>
<dbReference type="InterPro" id="IPR016181">
    <property type="entry name" value="Acyl_CoA_acyltransferase"/>
</dbReference>